<dbReference type="InterPro" id="IPR032675">
    <property type="entry name" value="LRR_dom_sf"/>
</dbReference>
<name>K7ED84_ORNAN</name>
<dbReference type="InterPro" id="IPR000483">
    <property type="entry name" value="Cys-rich_flank_reg_C"/>
</dbReference>
<dbReference type="Gene3D" id="3.80.10.10">
    <property type="entry name" value="Ribonuclease Inhibitor"/>
    <property type="match status" value="2"/>
</dbReference>
<dbReference type="eggNOG" id="KOG0619">
    <property type="taxonomic scope" value="Eukaryota"/>
</dbReference>
<keyword evidence="3" id="KW-0677">Repeat</keyword>
<reference evidence="6 7" key="1">
    <citation type="journal article" date="2008" name="Nature">
        <title>Genome analysis of the platypus reveals unique signatures of evolution.</title>
        <authorList>
            <person name="Warren W.C."/>
            <person name="Hillier L.W."/>
            <person name="Marshall Graves J.A."/>
            <person name="Birney E."/>
            <person name="Ponting C.P."/>
            <person name="Grutzner F."/>
            <person name="Belov K."/>
            <person name="Miller W."/>
            <person name="Clarke L."/>
            <person name="Chinwalla A.T."/>
            <person name="Yang S.P."/>
            <person name="Heger A."/>
            <person name="Locke D.P."/>
            <person name="Miethke P."/>
            <person name="Waters P.D."/>
            <person name="Veyrunes F."/>
            <person name="Fulton L."/>
            <person name="Fulton B."/>
            <person name="Graves T."/>
            <person name="Wallis J."/>
            <person name="Puente X.S."/>
            <person name="Lopez-Otin C."/>
            <person name="Ordonez G.R."/>
            <person name="Eichler E.E."/>
            <person name="Chen L."/>
            <person name="Cheng Z."/>
            <person name="Deakin J.E."/>
            <person name="Alsop A."/>
            <person name="Thompson K."/>
            <person name="Kirby P."/>
            <person name="Papenfuss A.T."/>
            <person name="Wakefield M.J."/>
            <person name="Olender T."/>
            <person name="Lancet D."/>
            <person name="Huttley G.A."/>
            <person name="Smit A.F."/>
            <person name="Pask A."/>
            <person name="Temple-Smith P."/>
            <person name="Batzer M.A."/>
            <person name="Walker J.A."/>
            <person name="Konkel M.K."/>
            <person name="Harris R.S."/>
            <person name="Whittington C.M."/>
            <person name="Wong E.S."/>
            <person name="Gemmell N.J."/>
            <person name="Buschiazzo E."/>
            <person name="Vargas Jentzsch I.M."/>
            <person name="Merkel A."/>
            <person name="Schmitz J."/>
            <person name="Zemann A."/>
            <person name="Churakov G."/>
            <person name="Kriegs J.O."/>
            <person name="Brosius J."/>
            <person name="Murchison E.P."/>
            <person name="Sachidanandam R."/>
            <person name="Smith C."/>
            <person name="Hannon G.J."/>
            <person name="Tsend-Ayush E."/>
            <person name="McMillan D."/>
            <person name="Attenborough R."/>
            <person name="Rens W."/>
            <person name="Ferguson-Smith M."/>
            <person name="Lefevre C.M."/>
            <person name="Sharp J.A."/>
            <person name="Nicholas K.R."/>
            <person name="Ray D.A."/>
            <person name="Kube M."/>
            <person name="Reinhardt R."/>
            <person name="Pringle T.H."/>
            <person name="Taylor J."/>
            <person name="Jones R.C."/>
            <person name="Nixon B."/>
            <person name="Dacheux J.L."/>
            <person name="Niwa H."/>
            <person name="Sekita Y."/>
            <person name="Huang X."/>
            <person name="Stark A."/>
            <person name="Kheradpour P."/>
            <person name="Kellis M."/>
            <person name="Flicek P."/>
            <person name="Chen Y."/>
            <person name="Webber C."/>
            <person name="Hardison R."/>
            <person name="Nelson J."/>
            <person name="Hallsworth-Pepin K."/>
            <person name="Delehaunty K."/>
            <person name="Markovic C."/>
            <person name="Minx P."/>
            <person name="Feng Y."/>
            <person name="Kremitzki C."/>
            <person name="Mitreva M."/>
            <person name="Glasscock J."/>
            <person name="Wylie T."/>
            <person name="Wohldmann P."/>
            <person name="Thiru P."/>
            <person name="Nhan M.N."/>
            <person name="Pohl C.S."/>
            <person name="Smith S.M."/>
            <person name="Hou S."/>
            <person name="Nefedov M."/>
            <person name="de Jong P.J."/>
            <person name="Renfree M.B."/>
            <person name="Mardis E.R."/>
            <person name="Wilson R.K."/>
        </authorList>
    </citation>
    <scope>NUCLEOTIDE SEQUENCE [LARGE SCALE GENOMIC DNA]</scope>
    <source>
        <strain evidence="6 7">Glennie</strain>
    </source>
</reference>
<evidence type="ECO:0000256" key="1">
    <source>
        <dbReference type="ARBA" id="ARBA00022614"/>
    </source>
</evidence>
<keyword evidence="2" id="KW-0732">Signal</keyword>
<evidence type="ECO:0000313" key="7">
    <source>
        <dbReference type="Proteomes" id="UP000002279"/>
    </source>
</evidence>
<evidence type="ECO:0000256" key="3">
    <source>
        <dbReference type="ARBA" id="ARBA00022737"/>
    </source>
</evidence>
<dbReference type="Pfam" id="PF13855">
    <property type="entry name" value="LRR_8"/>
    <property type="match status" value="2"/>
</dbReference>
<dbReference type="Ensembl" id="ENSOANT00000040737.2">
    <property type="protein sequence ID" value="ENSOANP00000031491.2"/>
    <property type="gene ID" value="ENSOANG00000032118.2"/>
</dbReference>
<evidence type="ECO:0000259" key="5">
    <source>
        <dbReference type="SMART" id="SM00082"/>
    </source>
</evidence>
<dbReference type="SMART" id="SM00369">
    <property type="entry name" value="LRR_TYP"/>
    <property type="match status" value="6"/>
</dbReference>
<dbReference type="InterPro" id="IPR050541">
    <property type="entry name" value="LRR_TM_domain-containing"/>
</dbReference>
<dbReference type="OrthoDB" id="1055097at2759"/>
<dbReference type="InterPro" id="IPR003591">
    <property type="entry name" value="Leu-rich_rpt_typical-subtyp"/>
</dbReference>
<evidence type="ECO:0000256" key="2">
    <source>
        <dbReference type="ARBA" id="ARBA00022729"/>
    </source>
</evidence>
<dbReference type="PANTHER" id="PTHR24369">
    <property type="entry name" value="ANTIGEN BSP, PUTATIVE-RELATED"/>
    <property type="match status" value="1"/>
</dbReference>
<feature type="domain" description="LRRCT" evidence="5">
    <location>
        <begin position="291"/>
        <end position="338"/>
    </location>
</feature>
<feature type="region of interest" description="Disordered" evidence="4">
    <location>
        <begin position="412"/>
        <end position="458"/>
    </location>
</feature>
<dbReference type="Proteomes" id="UP000002279">
    <property type="component" value="Chromosome 4"/>
</dbReference>
<dbReference type="HOGENOM" id="CLU_919913_0_0_1"/>
<dbReference type="GO" id="GO:0007616">
    <property type="term" value="P:long-term memory"/>
    <property type="evidence" value="ECO:0000318"/>
    <property type="project" value="GO_Central"/>
</dbReference>
<dbReference type="GO" id="GO:0005886">
    <property type="term" value="C:plasma membrane"/>
    <property type="evidence" value="ECO:0000318"/>
    <property type="project" value="GO_Central"/>
</dbReference>
<evidence type="ECO:0000313" key="6">
    <source>
        <dbReference type="Ensembl" id="ENSOANP00000031491.2"/>
    </source>
</evidence>
<dbReference type="OMA" id="FETHQEE"/>
<dbReference type="STRING" id="9258.ENSOANP00000031491"/>
<keyword evidence="7" id="KW-1185">Reference proteome</keyword>
<dbReference type="SUPFAM" id="SSF52058">
    <property type="entry name" value="L domain-like"/>
    <property type="match status" value="1"/>
</dbReference>
<reference evidence="6" key="3">
    <citation type="submission" date="2025-09" db="UniProtKB">
        <authorList>
            <consortium name="Ensembl"/>
        </authorList>
    </citation>
    <scope>IDENTIFICATION</scope>
    <source>
        <strain evidence="6">Glennie</strain>
    </source>
</reference>
<dbReference type="Bgee" id="ENSOANG00000032118">
    <property type="expression patterns" value="Expressed in cerebellum and 5 other cell types or tissues"/>
</dbReference>
<dbReference type="GeneTree" id="ENSGT00940000156906"/>
<dbReference type="InParanoid" id="K7ED84"/>
<dbReference type="KEGG" id="oaa:114811110"/>
<dbReference type="PANTHER" id="PTHR24369:SF210">
    <property type="entry name" value="CHAOPTIN-RELATED"/>
    <property type="match status" value="1"/>
</dbReference>
<accession>K7ED84</accession>
<protein>
    <recommendedName>
        <fullName evidence="5">LRRCT domain-containing protein</fullName>
    </recommendedName>
</protein>
<dbReference type="AlphaFoldDB" id="K7ED84"/>
<feature type="region of interest" description="Disordered" evidence="4">
    <location>
        <begin position="662"/>
        <end position="686"/>
    </location>
</feature>
<gene>
    <name evidence="6" type="primary">LOC114811110</name>
</gene>
<organism evidence="6 7">
    <name type="scientific">Ornithorhynchus anatinus</name>
    <name type="common">Duckbill platypus</name>
    <dbReference type="NCBI Taxonomy" id="9258"/>
    <lineage>
        <taxon>Eukaryota</taxon>
        <taxon>Metazoa</taxon>
        <taxon>Chordata</taxon>
        <taxon>Craniata</taxon>
        <taxon>Vertebrata</taxon>
        <taxon>Euteleostomi</taxon>
        <taxon>Mammalia</taxon>
        <taxon>Monotremata</taxon>
        <taxon>Ornithorhynchidae</taxon>
        <taxon>Ornithorhynchus</taxon>
    </lineage>
</organism>
<dbReference type="SMART" id="SM00082">
    <property type="entry name" value="LRRCT"/>
    <property type="match status" value="1"/>
</dbReference>
<dbReference type="GeneID" id="114811110"/>
<dbReference type="RefSeq" id="XP_039767727.1">
    <property type="nucleotide sequence ID" value="XM_039911793.1"/>
</dbReference>
<evidence type="ECO:0000256" key="4">
    <source>
        <dbReference type="SAM" id="MobiDB-lite"/>
    </source>
</evidence>
<keyword evidence="1" id="KW-0433">Leucine-rich repeat</keyword>
<sequence>MRASIGLSSHPVKQVVDCGSHQTKGPAINEGEFDWWVFVTGAELLFNVLLLLGWRMAWSCPLNCKYCATGLAECEQVSVLQQVLTSIPSSTEKMLLRHGNMSEIPPASFQNFSELHLLSMTGFLLYSLPNGTFATNGSSKLRSLDLSHNQLQSCGIGEAAFSGLRALEELILMGNLLDSLKKSWFLDTGLLRKLLLSKNRLSYLPPRIFERLAQLEDLSVSSNLIRYLSTDTFYGLTSLSQVDLSSNEILFIDHDVFSPLRALKELLLLRNKLVTLPSLPESVSALSLQENPWSCNCVSVAAFQLLGEKVQDLKSVLCHSPERLRGRLVLSVGPEVCVTTTPAAPLPLPPHSTDLSVLYGFAGGLSFPLLASLIVYCVWKPWKQSRATNPEGYGQRLQADWHEDSQKVCSRPRFASPLPLPGTRTAEKRQAVDSLGPAYSDPPTWPPAPGGRPSGWGEEKREVMGHLHPGSIVPSVAGEGARGANVMSRSVSAPGSLYTLEEKLLKRDSRDCSTLVRHERPDWTNDTDPGVPGSVKYFETHQEETAVKPKTWACVTQTALASSISSVSQMGDPIVAHTALNRRRRTWSSFHCDAFNHTQVPQSNREHWETETAGKDVQGHSDRGAAQLPNVEACLERGEHPVTSLEDYKGGKAGEDVRLQHEPSVTPDGFLPPASQKHENSVSTKSSKAAFTHGPIQPEDLAEMCPAIGVKDLEFTPLKGHSRVPPFCEAQPEFFLPSEKLTRERFWKYHTKCCDDYQPCPTAKKALKQLKEVALSFSQPFPKGAAPAPPSDMDHLKGNARVTANLFVQLAQRRKTQRTEPPPWK</sequence>
<reference evidence="6" key="2">
    <citation type="submission" date="2025-08" db="UniProtKB">
        <authorList>
            <consortium name="Ensembl"/>
        </authorList>
    </citation>
    <scope>IDENTIFICATION</scope>
    <source>
        <strain evidence="6">Glennie</strain>
    </source>
</reference>
<dbReference type="InterPro" id="IPR001611">
    <property type="entry name" value="Leu-rich_rpt"/>
</dbReference>
<proteinExistence type="predicted"/>